<organism evidence="1">
    <name type="scientific">Fagus sylvatica</name>
    <name type="common">Beechnut</name>
    <dbReference type="NCBI Taxonomy" id="28930"/>
    <lineage>
        <taxon>Eukaryota</taxon>
        <taxon>Viridiplantae</taxon>
        <taxon>Streptophyta</taxon>
        <taxon>Embryophyta</taxon>
        <taxon>Tracheophyta</taxon>
        <taxon>Spermatophyta</taxon>
        <taxon>Magnoliopsida</taxon>
        <taxon>eudicotyledons</taxon>
        <taxon>Gunneridae</taxon>
        <taxon>Pentapetalae</taxon>
        <taxon>rosids</taxon>
        <taxon>fabids</taxon>
        <taxon>Fagales</taxon>
        <taxon>Fagaceae</taxon>
        <taxon>Fagus</taxon>
    </lineage>
</organism>
<dbReference type="Pfam" id="PF06364">
    <property type="entry name" value="DUF1068"/>
    <property type="match status" value="1"/>
</dbReference>
<sequence>MEKNFIVLLSEELSLQKVVANESIEHNKALTMEARKVSSHYQNEAEKCSAGVEICEEARARAARELVEERKLTALWEKRARRRGWKHNRRILS</sequence>
<evidence type="ECO:0000313" key="1">
    <source>
        <dbReference type="EMBL" id="SPC75552.1"/>
    </source>
</evidence>
<name>A0A2N9EL57_FAGSY</name>
<proteinExistence type="predicted"/>
<dbReference type="AlphaFoldDB" id="A0A2N9EL57"/>
<accession>A0A2N9EL57</accession>
<dbReference type="InterPro" id="IPR010471">
    <property type="entry name" value="DUF1068"/>
</dbReference>
<reference evidence="1" key="1">
    <citation type="submission" date="2018-02" db="EMBL/GenBank/DDBJ databases">
        <authorList>
            <person name="Cohen D.B."/>
            <person name="Kent A.D."/>
        </authorList>
    </citation>
    <scope>NUCLEOTIDE SEQUENCE</scope>
</reference>
<protein>
    <submittedName>
        <fullName evidence="1">Uncharacterized protein</fullName>
    </submittedName>
</protein>
<dbReference type="PANTHER" id="PTHR32254">
    <property type="entry name" value="EXPRESSED PROTEIN"/>
    <property type="match status" value="1"/>
</dbReference>
<dbReference type="EMBL" id="OIVN01000167">
    <property type="protein sequence ID" value="SPC75552.1"/>
    <property type="molecule type" value="Genomic_DNA"/>
</dbReference>
<dbReference type="PANTHER" id="PTHR32254:SF6">
    <property type="entry name" value="DUF1068 DOMAIN-CONTAINING PROTEIN"/>
    <property type="match status" value="1"/>
</dbReference>
<gene>
    <name evidence="1" type="ORF">FSB_LOCUS3434</name>
</gene>